<evidence type="ECO:0000313" key="2">
    <source>
        <dbReference type="EMBL" id="KKQ67482.1"/>
    </source>
</evidence>
<accession>A0A0G0JKT6</accession>
<proteinExistence type="predicted"/>
<gene>
    <name evidence="2" type="ORF">US86_C0001G0409</name>
</gene>
<protein>
    <recommendedName>
        <fullName evidence="4">Glycerophosphoryl diester phosphodiesterase membrane domain-containing protein</fullName>
    </recommendedName>
</protein>
<reference evidence="2 3" key="1">
    <citation type="journal article" date="2015" name="Nature">
        <title>rRNA introns, odd ribosomes, and small enigmatic genomes across a large radiation of phyla.</title>
        <authorList>
            <person name="Brown C.T."/>
            <person name="Hug L.A."/>
            <person name="Thomas B.C."/>
            <person name="Sharon I."/>
            <person name="Castelle C.J."/>
            <person name="Singh A."/>
            <person name="Wilkins M.J."/>
            <person name="Williams K.H."/>
            <person name="Banfield J.F."/>
        </authorList>
    </citation>
    <scope>NUCLEOTIDE SEQUENCE [LARGE SCALE GENOMIC DNA]</scope>
</reference>
<dbReference type="Proteomes" id="UP000034235">
    <property type="component" value="Unassembled WGS sequence"/>
</dbReference>
<keyword evidence="1" id="KW-0472">Membrane</keyword>
<evidence type="ECO:0000256" key="1">
    <source>
        <dbReference type="SAM" id="Phobius"/>
    </source>
</evidence>
<feature type="transmembrane region" description="Helical" evidence="1">
    <location>
        <begin position="106"/>
        <end position="129"/>
    </location>
</feature>
<comment type="caution">
    <text evidence="2">The sequence shown here is derived from an EMBL/GenBank/DDBJ whole genome shotgun (WGS) entry which is preliminary data.</text>
</comment>
<keyword evidence="1" id="KW-0812">Transmembrane</keyword>
<feature type="transmembrane region" description="Helical" evidence="1">
    <location>
        <begin position="53"/>
        <end position="74"/>
    </location>
</feature>
<dbReference type="AlphaFoldDB" id="A0A0G0JKT6"/>
<evidence type="ECO:0000313" key="3">
    <source>
        <dbReference type="Proteomes" id="UP000034235"/>
    </source>
</evidence>
<evidence type="ECO:0008006" key="4">
    <source>
        <dbReference type="Google" id="ProtNLM"/>
    </source>
</evidence>
<name>A0A0G0JKT6_9BACT</name>
<sequence>MNNSKFSIVEAFKFAWQTFISNPKVFLIYISVLTILAYIFNFFVDKSLNTEDAVISGIFLLAEILIFSAIHILLTKTSLDLYDKSKILLPSISSFPLVWLKYNVGVFIYLLIFMTGTVLFLVPGIYFGVKYQFVLFPIVEKNKGILEGFKISNQLTKGSMWKLVGFLILESILTIGSPILAPFIIPQVAFIFTTLASTYVYRQLQAHQTA</sequence>
<feature type="transmembrane region" description="Helical" evidence="1">
    <location>
        <begin position="26"/>
        <end position="44"/>
    </location>
</feature>
<feature type="transmembrane region" description="Helical" evidence="1">
    <location>
        <begin position="160"/>
        <end position="177"/>
    </location>
</feature>
<organism evidence="2 3">
    <name type="scientific">Candidatus Daviesbacteria bacterium GW2011_GWA2_38_24</name>
    <dbReference type="NCBI Taxonomy" id="1618422"/>
    <lineage>
        <taxon>Bacteria</taxon>
        <taxon>Candidatus Daviesiibacteriota</taxon>
    </lineage>
</organism>
<dbReference type="EMBL" id="LBUP01000001">
    <property type="protein sequence ID" value="KKQ67482.1"/>
    <property type="molecule type" value="Genomic_DNA"/>
</dbReference>
<keyword evidence="1" id="KW-1133">Transmembrane helix</keyword>